<reference evidence="1 2" key="1">
    <citation type="submission" date="2018-07" db="EMBL/GenBank/DDBJ databases">
        <title>Genomic Encyclopedia of Type Strains, Phase IV (KMG-IV): sequencing the most valuable type-strain genomes for metagenomic binning, comparative biology and taxonomic classification.</title>
        <authorList>
            <person name="Goeker M."/>
        </authorList>
    </citation>
    <scope>NUCLEOTIDE SEQUENCE [LARGE SCALE GENOMIC DNA]</scope>
    <source>
        <strain evidence="1 2">DSM 16500</strain>
    </source>
</reference>
<name>A0A370G3U1_9COXI</name>
<protein>
    <recommendedName>
        <fullName evidence="3">PsbP C-terminal domain-containing protein</fullName>
    </recommendedName>
</protein>
<dbReference type="AlphaFoldDB" id="A0A370G3U1"/>
<evidence type="ECO:0000313" key="1">
    <source>
        <dbReference type="EMBL" id="RDI37274.1"/>
    </source>
</evidence>
<gene>
    <name evidence="1" type="ORF">C8D86_1406</name>
</gene>
<comment type="caution">
    <text evidence="1">The sequence shown here is derived from an EMBL/GenBank/DDBJ whole genome shotgun (WGS) entry which is preliminary data.</text>
</comment>
<dbReference type="EMBL" id="QQAX01000040">
    <property type="protein sequence ID" value="RDI37274.1"/>
    <property type="molecule type" value="Genomic_DNA"/>
</dbReference>
<organism evidence="1 2">
    <name type="scientific">Aquicella lusitana</name>
    <dbReference type="NCBI Taxonomy" id="254246"/>
    <lineage>
        <taxon>Bacteria</taxon>
        <taxon>Pseudomonadati</taxon>
        <taxon>Pseudomonadota</taxon>
        <taxon>Gammaproteobacteria</taxon>
        <taxon>Legionellales</taxon>
        <taxon>Coxiellaceae</taxon>
        <taxon>Aquicella</taxon>
    </lineage>
</organism>
<dbReference type="RefSeq" id="WP_114835457.1">
    <property type="nucleotide sequence ID" value="NZ_LR699114.1"/>
</dbReference>
<dbReference type="Gene3D" id="3.40.1000.10">
    <property type="entry name" value="Mog1/PsbP, alpha/beta/alpha sandwich"/>
    <property type="match status" value="1"/>
</dbReference>
<keyword evidence="2" id="KW-1185">Reference proteome</keyword>
<accession>A0A370G3U1</accession>
<dbReference type="Proteomes" id="UP000254720">
    <property type="component" value="Unassembled WGS sequence"/>
</dbReference>
<evidence type="ECO:0000313" key="2">
    <source>
        <dbReference type="Proteomes" id="UP000254720"/>
    </source>
</evidence>
<sequence length="203" mass="22777">MNKKKLFTGVGFALAVLLIVAAVIYLSTRVADDRALEEQAATPILLTKTYDNQDSRYSIKYPTNWEYQIPAQGTVVFSGVEGTSAYYATVNIQTVLSKQTGGDFETVEAFMADIKKQALDEFQNAIFLDSGPISLSMPDGTEVKGEFLTFTYDYNGIAFKQWQVVLLRNDEQVFYAWAYTSPAAQYEENLTIAQAMLKTWSIY</sequence>
<dbReference type="OrthoDB" id="21773at2"/>
<evidence type="ECO:0008006" key="3">
    <source>
        <dbReference type="Google" id="ProtNLM"/>
    </source>
</evidence>
<proteinExistence type="predicted"/>